<name>A0ABD0LHI2_9CAEN</name>
<keyword evidence="1" id="KW-0732">Signal</keyword>
<dbReference type="InterPro" id="IPR013783">
    <property type="entry name" value="Ig-like_fold"/>
</dbReference>
<evidence type="ECO:0000313" key="6">
    <source>
        <dbReference type="EMBL" id="KAK7498492.1"/>
    </source>
</evidence>
<comment type="caution">
    <text evidence="6">The sequence shown here is derived from an EMBL/GenBank/DDBJ whole genome shotgun (WGS) entry which is preliminary data.</text>
</comment>
<dbReference type="Gene3D" id="2.130.10.10">
    <property type="entry name" value="YVTN repeat-like/Quinoprotein amine dehydrogenase"/>
    <property type="match status" value="1"/>
</dbReference>
<sequence length="1307" mass="145943">MHSTLFFLFGGMQQRMWFRNVASSVDVVRQWRRGDWNLSTRNQTRIVSAGATSVLVSFRLTPRLDLKLAWPYTVLIGLPSPRMGPDGRLELKHARRQKCGRRNIFHGGLPCKNTHASVFAEDFILPGGGVFRETFLVAAVMSRDGLFVDANRWLACLVSLTSHHRGNAARAFIEVAFWRKSPIMVDMFCHTDGTLWSIKDEQGLAGLKGDLDWESKWWTPSEEEESKDKKDSWKVFKDAKGEDTSDLLTDTNQAHGDEASLSKTHPQQQKPEEKTDLASEPKALPLSSKPQTLSENSSGKKELDLPAAESPREKLDPVLKEDAISPFEDPKPGPYTGARDELPGEEKWEYHHPGGFGKYVDQGEDKADKKAADQKQAASSEMDAETKARVEAEIQREEDNRAVKIVEEDKLKVLDQFYGFGLEAGPASPPSKKEHSNKKVEAAVAKKSEPKPSKENYNHGIIYDVMPGAPPDRTHSVKKDLSNAEYMKEFVSTKSDLQTSPNPAPPGIAGKQATSEDTTPQAQTTKAEAVSSAKLVKNVKQSYIKSRPLTLCKYDDECHVGRMCHEGMCVCLPDNSCSGHFKPVCGSDGVQYPSHCELHRTACVKRVHIKIDHSGSCLVKPSKQKTDGKKEKSVDTAPWEHVQEETGDEFKSKKDKQVDNKEDYPQDEGLKECSEEELVKFKEELLAFHCKRFDEPDCKLELREEREYLSTLMFSYFDKNTDYELDHQELEAKQKHEKFYDLNPVCSLTDLIWYDDTMNADGQLSLDEFIAAFNKRPLSESRQQPVKTAPSPPVVHIIPTLATVGNGLELKCGLAAEGANVVLDDGSLFFSKMGVHHMGNYSCEDPSDPSVLQVHSLKVQMPPVVKVSLHSQIEPAQVDVTVRCHAEGVPKPTITWQINNADLPNDPKHYKLTENSEVMTVHLTDYERDTGAYKCLAKNQAGTADDISTLFVLGDKDKTVGMGYTNVNSGTFAVFHAKGYTAYDADRCLKHRSVHGDFGYFKFIPDNLDQPLRLCEDGQACSWGSVVNVKNNFLYVSQPAMNRVVVIETTKNWIPVQVIATDKRPMRLHYVEHLDQVWVLCWNGEVDESTKTIVVVRDASKYVQHRAVHTQPVGNRFDQIQDLFIAPHNDLRHAFDYGYVTHNGQRGLTKLDLDNMRYTKTVDLSTYDCVPHSLAFVPIGGHVVVQCVSPLNHQTLQLVMDYITDAVVSTAVLAGKPYVSPDSRHVVTVDDFTGKVSVAGVNNEGILEQAYEVTVSASISDVAFFPLSGHGYLLVLTSADDDNIITISLATGKVDKLKGMDRARIRA</sequence>
<feature type="compositionally biased region" description="Basic and acidic residues" evidence="3">
    <location>
        <begin position="298"/>
        <end position="331"/>
    </location>
</feature>
<dbReference type="SUPFAM" id="SSF100895">
    <property type="entry name" value="Kazal-type serine protease inhibitors"/>
    <property type="match status" value="1"/>
</dbReference>
<dbReference type="SUPFAM" id="SSF75011">
    <property type="entry name" value="3-carboxy-cis,cis-mucoante lactonizing enzyme"/>
    <property type="match status" value="1"/>
</dbReference>
<feature type="region of interest" description="Disordered" evidence="3">
    <location>
        <begin position="257"/>
        <end position="393"/>
    </location>
</feature>
<dbReference type="SMART" id="SM00280">
    <property type="entry name" value="KAZAL"/>
    <property type="match status" value="1"/>
</dbReference>
<accession>A0ABD0LHI2</accession>
<evidence type="ECO:0000256" key="1">
    <source>
        <dbReference type="ARBA" id="ARBA00022729"/>
    </source>
</evidence>
<feature type="region of interest" description="Disordered" evidence="3">
    <location>
        <begin position="620"/>
        <end position="669"/>
    </location>
</feature>
<dbReference type="Gene3D" id="2.60.40.10">
    <property type="entry name" value="Immunoglobulins"/>
    <property type="match status" value="1"/>
</dbReference>
<dbReference type="Pfam" id="PF13927">
    <property type="entry name" value="Ig_3"/>
    <property type="match status" value="1"/>
</dbReference>
<organism evidence="6 7">
    <name type="scientific">Batillaria attramentaria</name>
    <dbReference type="NCBI Taxonomy" id="370345"/>
    <lineage>
        <taxon>Eukaryota</taxon>
        <taxon>Metazoa</taxon>
        <taxon>Spiralia</taxon>
        <taxon>Lophotrochozoa</taxon>
        <taxon>Mollusca</taxon>
        <taxon>Gastropoda</taxon>
        <taxon>Caenogastropoda</taxon>
        <taxon>Sorbeoconcha</taxon>
        <taxon>Cerithioidea</taxon>
        <taxon>Batillariidae</taxon>
        <taxon>Batillaria</taxon>
    </lineage>
</organism>
<dbReference type="InterPro" id="IPR002350">
    <property type="entry name" value="Kazal_dom"/>
</dbReference>
<feature type="compositionally biased region" description="Basic and acidic residues" evidence="3">
    <location>
        <begin position="338"/>
        <end position="352"/>
    </location>
</feature>
<dbReference type="InterPro" id="IPR003598">
    <property type="entry name" value="Ig_sub2"/>
</dbReference>
<keyword evidence="7" id="KW-1185">Reference proteome</keyword>
<dbReference type="PANTHER" id="PTHR10913">
    <property type="entry name" value="FOLLISTATIN-RELATED"/>
    <property type="match status" value="1"/>
</dbReference>
<protein>
    <recommendedName>
        <fullName evidence="8">Follistatin-related protein 5</fullName>
    </recommendedName>
</protein>
<feature type="compositionally biased region" description="Polar residues" evidence="3">
    <location>
        <begin position="288"/>
        <end position="297"/>
    </location>
</feature>
<feature type="compositionally biased region" description="Basic and acidic residues" evidence="3">
    <location>
        <begin position="270"/>
        <end position="279"/>
    </location>
</feature>
<evidence type="ECO:0000256" key="3">
    <source>
        <dbReference type="SAM" id="MobiDB-lite"/>
    </source>
</evidence>
<dbReference type="InterPro" id="IPR007110">
    <property type="entry name" value="Ig-like_dom"/>
</dbReference>
<feature type="compositionally biased region" description="Basic and acidic residues" evidence="3">
    <location>
        <begin position="361"/>
        <end position="373"/>
    </location>
</feature>
<feature type="region of interest" description="Disordered" evidence="3">
    <location>
        <begin position="423"/>
        <end position="458"/>
    </location>
</feature>
<evidence type="ECO:0000256" key="2">
    <source>
        <dbReference type="ARBA" id="ARBA00023157"/>
    </source>
</evidence>
<feature type="domain" description="Ig-like" evidence="4">
    <location>
        <begin position="862"/>
        <end position="948"/>
    </location>
</feature>
<keyword evidence="2" id="KW-1015">Disulfide bond</keyword>
<dbReference type="SMART" id="SM00408">
    <property type="entry name" value="IGc2"/>
    <property type="match status" value="1"/>
</dbReference>
<feature type="region of interest" description="Disordered" evidence="3">
    <location>
        <begin position="493"/>
        <end position="527"/>
    </location>
</feature>
<dbReference type="SUPFAM" id="SSF48726">
    <property type="entry name" value="Immunoglobulin"/>
    <property type="match status" value="1"/>
</dbReference>
<dbReference type="InterPro" id="IPR036058">
    <property type="entry name" value="Kazal_dom_sf"/>
</dbReference>
<dbReference type="Proteomes" id="UP001519460">
    <property type="component" value="Unassembled WGS sequence"/>
</dbReference>
<dbReference type="InterPro" id="IPR050653">
    <property type="entry name" value="Prot_Inhib_GrowthFact_Antg"/>
</dbReference>
<evidence type="ECO:0000259" key="4">
    <source>
        <dbReference type="PROSITE" id="PS50835"/>
    </source>
</evidence>
<evidence type="ECO:0000313" key="7">
    <source>
        <dbReference type="Proteomes" id="UP001519460"/>
    </source>
</evidence>
<dbReference type="InterPro" id="IPR011992">
    <property type="entry name" value="EF-hand-dom_pair"/>
</dbReference>
<dbReference type="Gene3D" id="3.30.60.30">
    <property type="match status" value="1"/>
</dbReference>
<reference evidence="6 7" key="1">
    <citation type="journal article" date="2023" name="Sci. Data">
        <title>Genome assembly of the Korean intertidal mud-creeper Batillaria attramentaria.</title>
        <authorList>
            <person name="Patra A.K."/>
            <person name="Ho P.T."/>
            <person name="Jun S."/>
            <person name="Lee S.J."/>
            <person name="Kim Y."/>
            <person name="Won Y.J."/>
        </authorList>
    </citation>
    <scope>NUCLEOTIDE SEQUENCE [LARGE SCALE GENOMIC DNA]</scope>
    <source>
        <strain evidence="6">Wonlab-2016</strain>
    </source>
</reference>
<dbReference type="PROSITE" id="PS51465">
    <property type="entry name" value="KAZAL_2"/>
    <property type="match status" value="1"/>
</dbReference>
<dbReference type="Pfam" id="PF07648">
    <property type="entry name" value="Kazal_2"/>
    <property type="match status" value="1"/>
</dbReference>
<feature type="compositionally biased region" description="Basic and acidic residues" evidence="3">
    <location>
        <begin position="624"/>
        <end position="634"/>
    </location>
</feature>
<feature type="compositionally biased region" description="Basic and acidic residues" evidence="3">
    <location>
        <begin position="431"/>
        <end position="457"/>
    </location>
</feature>
<dbReference type="InterPro" id="IPR015943">
    <property type="entry name" value="WD40/YVTN_repeat-like_dom_sf"/>
</dbReference>
<evidence type="ECO:0000259" key="5">
    <source>
        <dbReference type="PROSITE" id="PS51465"/>
    </source>
</evidence>
<dbReference type="EMBL" id="JACVVK020000050">
    <property type="protein sequence ID" value="KAK7498492.1"/>
    <property type="molecule type" value="Genomic_DNA"/>
</dbReference>
<feature type="domain" description="Kazal-like" evidence="5">
    <location>
        <begin position="570"/>
        <end position="619"/>
    </location>
</feature>
<proteinExistence type="predicted"/>
<dbReference type="CDD" id="cd00104">
    <property type="entry name" value="KAZAL_FS"/>
    <property type="match status" value="1"/>
</dbReference>
<feature type="compositionally biased region" description="Basic and acidic residues" evidence="3">
    <location>
        <begin position="641"/>
        <end position="669"/>
    </location>
</feature>
<dbReference type="PANTHER" id="PTHR10913:SF81">
    <property type="entry name" value="KAZAL-LIKE DOMAIN-CONTAINING PROTEIN"/>
    <property type="match status" value="1"/>
</dbReference>
<dbReference type="InterPro" id="IPR036179">
    <property type="entry name" value="Ig-like_dom_sf"/>
</dbReference>
<evidence type="ECO:0008006" key="8">
    <source>
        <dbReference type="Google" id="ProtNLM"/>
    </source>
</evidence>
<dbReference type="SUPFAM" id="SSF47473">
    <property type="entry name" value="EF-hand"/>
    <property type="match status" value="1"/>
</dbReference>
<feature type="compositionally biased region" description="Basic and acidic residues" evidence="3">
    <location>
        <begin position="384"/>
        <end position="393"/>
    </location>
</feature>
<gene>
    <name evidence="6" type="ORF">BaRGS_00010152</name>
</gene>
<dbReference type="PROSITE" id="PS50835">
    <property type="entry name" value="IG_LIKE"/>
    <property type="match status" value="1"/>
</dbReference>
<feature type="compositionally biased region" description="Polar residues" evidence="3">
    <location>
        <begin position="512"/>
        <end position="526"/>
    </location>
</feature>